<proteinExistence type="predicted"/>
<dbReference type="Proteomes" id="UP000005019">
    <property type="component" value="Unassembled WGS sequence"/>
</dbReference>
<evidence type="ECO:0000313" key="2">
    <source>
        <dbReference type="EMBL" id="EGK71675.1"/>
    </source>
</evidence>
<feature type="chain" id="PRO_5003325760" evidence="1">
    <location>
        <begin position="20"/>
        <end position="82"/>
    </location>
</feature>
<keyword evidence="3" id="KW-1185">Reference proteome</keyword>
<sequence length="82" mass="8396">MRRNIVPLLLLSFTHLAVAASAADCAAVRAPADAADAARTECGSAWRDAYPFAELLGDPAPGPALALAAVLLGGMALRARPR</sequence>
<dbReference type="RefSeq" id="WP_008061082.1">
    <property type="nucleotide sequence ID" value="NZ_AFHG01000048.1"/>
</dbReference>
<dbReference type="AlphaFoldDB" id="F5RC95"/>
<comment type="caution">
    <text evidence="2">The sequence shown here is derived from an EMBL/GenBank/DDBJ whole genome shotgun (WGS) entry which is preliminary data.</text>
</comment>
<evidence type="ECO:0000256" key="1">
    <source>
        <dbReference type="SAM" id="SignalP"/>
    </source>
</evidence>
<reference evidence="2 3" key="1">
    <citation type="journal article" date="2011" name="J. Bacteriol.">
        <title>Genome sequence of Methyloversatilis universalis FAM5T, a methylotrophic representative of the order Rhodocyclales.</title>
        <authorList>
            <person name="Kittichotirat W."/>
            <person name="Good N.M."/>
            <person name="Hall R."/>
            <person name="Bringel F."/>
            <person name="Lajus A."/>
            <person name="Medigue C."/>
            <person name="Smalley N.E."/>
            <person name="Beck D."/>
            <person name="Bumgarner R."/>
            <person name="Vuilleumier S."/>
            <person name="Kalyuzhnaya M.G."/>
        </authorList>
    </citation>
    <scope>NUCLEOTIDE SEQUENCE [LARGE SCALE GENOMIC DNA]</scope>
    <source>
        <strain evidence="3">ATCC BAA-1314 / JCM 13912 / FAM5</strain>
    </source>
</reference>
<organism evidence="2 3">
    <name type="scientific">Methyloversatilis universalis (strain ATCC BAA-1314 / DSM 25237 / JCM 13912 / CCUG 52030 / FAM5)</name>
    <dbReference type="NCBI Taxonomy" id="1000565"/>
    <lineage>
        <taxon>Bacteria</taxon>
        <taxon>Pseudomonadati</taxon>
        <taxon>Pseudomonadota</taxon>
        <taxon>Betaproteobacteria</taxon>
        <taxon>Nitrosomonadales</taxon>
        <taxon>Sterolibacteriaceae</taxon>
        <taxon>Methyloversatilis</taxon>
    </lineage>
</organism>
<dbReference type="EMBL" id="AFHG01000048">
    <property type="protein sequence ID" value="EGK71675.1"/>
    <property type="molecule type" value="Genomic_DNA"/>
</dbReference>
<name>F5RC95_METUF</name>
<evidence type="ECO:0000313" key="3">
    <source>
        <dbReference type="Proteomes" id="UP000005019"/>
    </source>
</evidence>
<keyword evidence="1" id="KW-0732">Signal</keyword>
<feature type="signal peptide" evidence="1">
    <location>
        <begin position="1"/>
        <end position="19"/>
    </location>
</feature>
<gene>
    <name evidence="2" type="ORF">METUNv1_01898</name>
</gene>
<accession>F5RC95</accession>
<protein>
    <submittedName>
        <fullName evidence="2">Uncharacterized protein</fullName>
    </submittedName>
</protein>